<evidence type="ECO:0000256" key="4">
    <source>
        <dbReference type="ARBA" id="ARBA00023187"/>
    </source>
</evidence>
<dbReference type="GO" id="GO:0030627">
    <property type="term" value="F:pre-mRNA 5'-splice site binding"/>
    <property type="evidence" value="ECO:0007669"/>
    <property type="project" value="TreeGrafter"/>
</dbReference>
<accession>A0A7R9Q960</accession>
<comment type="similarity">
    <text evidence="6">Belongs to the PRP39 family.</text>
</comment>
<evidence type="ECO:0000256" key="3">
    <source>
        <dbReference type="ARBA" id="ARBA00022737"/>
    </source>
</evidence>
<dbReference type="PANTHER" id="PTHR17204:SF5">
    <property type="entry name" value="PRE-MRNA-PROCESSING FACTOR 39"/>
    <property type="match status" value="1"/>
</dbReference>
<evidence type="ECO:0000256" key="2">
    <source>
        <dbReference type="ARBA" id="ARBA00022664"/>
    </source>
</evidence>
<dbReference type="GO" id="GO:0000243">
    <property type="term" value="C:commitment complex"/>
    <property type="evidence" value="ECO:0007669"/>
    <property type="project" value="TreeGrafter"/>
</dbReference>
<dbReference type="InterPro" id="IPR059164">
    <property type="entry name" value="HAT_PRP39_C"/>
</dbReference>
<gene>
    <name evidence="7" type="ORF">ONB1V03_LOCUS609</name>
</gene>
<dbReference type="PANTHER" id="PTHR17204">
    <property type="entry name" value="PRE-MRNA PROCESSING PROTEIN PRP39-RELATED"/>
    <property type="match status" value="1"/>
</dbReference>
<dbReference type="InterPro" id="IPR011990">
    <property type="entry name" value="TPR-like_helical_dom_sf"/>
</dbReference>
<dbReference type="EMBL" id="CAJPVJ010000048">
    <property type="protein sequence ID" value="CAG2159595.1"/>
    <property type="molecule type" value="Genomic_DNA"/>
</dbReference>
<dbReference type="GO" id="GO:0000395">
    <property type="term" value="P:mRNA 5'-splice site recognition"/>
    <property type="evidence" value="ECO:0007669"/>
    <property type="project" value="TreeGrafter"/>
</dbReference>
<keyword evidence="4" id="KW-0508">mRNA splicing</keyword>
<dbReference type="GO" id="GO:0005685">
    <property type="term" value="C:U1 snRNP"/>
    <property type="evidence" value="ECO:0007669"/>
    <property type="project" value="TreeGrafter"/>
</dbReference>
<dbReference type="Pfam" id="PF23240">
    <property type="entry name" value="HAT_PRP39_N"/>
    <property type="match status" value="1"/>
</dbReference>
<evidence type="ECO:0000313" key="8">
    <source>
        <dbReference type="Proteomes" id="UP000728032"/>
    </source>
</evidence>
<dbReference type="GO" id="GO:0071004">
    <property type="term" value="C:U2-type prespliceosome"/>
    <property type="evidence" value="ECO:0007669"/>
    <property type="project" value="TreeGrafter"/>
</dbReference>
<dbReference type="SUPFAM" id="SSF48452">
    <property type="entry name" value="TPR-like"/>
    <property type="match status" value="2"/>
</dbReference>
<evidence type="ECO:0008006" key="9">
    <source>
        <dbReference type="Google" id="ProtNLM"/>
    </source>
</evidence>
<dbReference type="EMBL" id="OC914873">
    <property type="protein sequence ID" value="CAD7637092.1"/>
    <property type="molecule type" value="Genomic_DNA"/>
</dbReference>
<keyword evidence="8" id="KW-1185">Reference proteome</keyword>
<evidence type="ECO:0000256" key="5">
    <source>
        <dbReference type="ARBA" id="ARBA00023242"/>
    </source>
</evidence>
<dbReference type="OrthoDB" id="10265668at2759"/>
<reference evidence="7" key="1">
    <citation type="submission" date="2020-11" db="EMBL/GenBank/DDBJ databases">
        <authorList>
            <person name="Tran Van P."/>
        </authorList>
    </citation>
    <scope>NUCLEOTIDE SEQUENCE</scope>
</reference>
<dbReference type="Pfam" id="PF23241">
    <property type="entry name" value="HAT_PRP39_C"/>
    <property type="match status" value="1"/>
</dbReference>
<dbReference type="SMART" id="SM00386">
    <property type="entry name" value="HAT"/>
    <property type="match status" value="7"/>
</dbReference>
<evidence type="ECO:0000313" key="7">
    <source>
        <dbReference type="EMBL" id="CAD7637092.1"/>
    </source>
</evidence>
<sequence length="533" mass="64141">MAMITGSNDNRKEWDRLWQIVNTNPTDFVSWTLLLQSCKHMNSIESIREVYNAFLSHYPYCYVYWKKFVEFELQMSNESNAFDVLERAVTSFPISIDIWIYFIQQLIHLNKKDNEIIVLFERAIKLCGNNYNSGDLWSLYVNWLRTRQDLSEVTFLYDRLLEIPVNSLCQHFDDFMSFVNQNNPICILTTKEYNRYNSKYMDLINNNNINSETNEFKKTQENSSHLNGKNLEESDTKIVFIRQMIINERKLIFKSTLKEMEERRYFEDNIKRPYFHVNPLDITQLDNWTKYLNWEISRNNDCNVILLFERCMVSCALYEFMWVRYSNYLIDKRYEMMRTGKEFFENFDINAIRSVFRRATQIHMKKSFKIHNLWALFEEREGNFDEALKILDKFQLDNPYLIESILSKIHLYHRRGDVNQVKDLFQTSIDKFKEYPKLCAHLSIRFSRFLFKVLKDTESAVDVLNSALKTDPNNYIIYLRLIDIEYQKRDINSTKIEHLFDNLIASTQSLALKISMTQRKLEFMQDFGFDCEK</sequence>
<keyword evidence="3" id="KW-0677">Repeat</keyword>
<keyword evidence="2" id="KW-0507">mRNA processing</keyword>
<proteinExistence type="inferred from homology"/>
<dbReference type="InterPro" id="IPR003107">
    <property type="entry name" value="HAT"/>
</dbReference>
<comment type="subcellular location">
    <subcellularLocation>
        <location evidence="1">Nucleus</location>
    </subcellularLocation>
</comment>
<dbReference type="Gene3D" id="1.25.40.10">
    <property type="entry name" value="Tetratricopeptide repeat domain"/>
    <property type="match status" value="2"/>
</dbReference>
<organism evidence="7">
    <name type="scientific">Oppiella nova</name>
    <dbReference type="NCBI Taxonomy" id="334625"/>
    <lineage>
        <taxon>Eukaryota</taxon>
        <taxon>Metazoa</taxon>
        <taxon>Ecdysozoa</taxon>
        <taxon>Arthropoda</taxon>
        <taxon>Chelicerata</taxon>
        <taxon>Arachnida</taxon>
        <taxon>Acari</taxon>
        <taxon>Acariformes</taxon>
        <taxon>Sarcoptiformes</taxon>
        <taxon>Oribatida</taxon>
        <taxon>Brachypylina</taxon>
        <taxon>Oppioidea</taxon>
        <taxon>Oppiidae</taxon>
        <taxon>Oppiella</taxon>
    </lineage>
</organism>
<evidence type="ECO:0000256" key="1">
    <source>
        <dbReference type="ARBA" id="ARBA00004123"/>
    </source>
</evidence>
<evidence type="ECO:0000256" key="6">
    <source>
        <dbReference type="ARBA" id="ARBA00038019"/>
    </source>
</evidence>
<keyword evidence="5" id="KW-0539">Nucleus</keyword>
<name>A0A7R9Q960_9ACAR</name>
<dbReference type="AlphaFoldDB" id="A0A7R9Q960"/>
<dbReference type="Proteomes" id="UP000728032">
    <property type="component" value="Unassembled WGS sequence"/>
</dbReference>
<protein>
    <recommendedName>
        <fullName evidence="9">Suppressor of forked domain-containing protein</fullName>
    </recommendedName>
</protein>